<dbReference type="PANTHER" id="PTHR30461">
    <property type="entry name" value="DNA-INVERTASE FROM LAMBDOID PROPHAGE"/>
    <property type="match status" value="1"/>
</dbReference>
<dbReference type="GO" id="GO:0000150">
    <property type="term" value="F:DNA strand exchange activity"/>
    <property type="evidence" value="ECO:0007669"/>
    <property type="project" value="InterPro"/>
</dbReference>
<name>A0A101V2B3_9ACTN</name>
<dbReference type="PROSITE" id="PS51737">
    <property type="entry name" value="RECOMBINASE_DNA_BIND"/>
    <property type="match status" value="1"/>
</dbReference>
<dbReference type="CDD" id="cd00338">
    <property type="entry name" value="Ser_Recombinase"/>
    <property type="match status" value="1"/>
</dbReference>
<keyword evidence="1" id="KW-0238">DNA-binding</keyword>
<comment type="caution">
    <text evidence="5">The sequence shown here is derived from an EMBL/GenBank/DDBJ whole genome shotgun (WGS) entry which is preliminary data.</text>
</comment>
<evidence type="ECO:0000259" key="3">
    <source>
        <dbReference type="PROSITE" id="PS51736"/>
    </source>
</evidence>
<dbReference type="InterPro" id="IPR036162">
    <property type="entry name" value="Resolvase-like_N_sf"/>
</dbReference>
<dbReference type="Pfam" id="PF07508">
    <property type="entry name" value="Recombinase"/>
    <property type="match status" value="1"/>
</dbReference>
<dbReference type="Gene3D" id="3.40.50.1390">
    <property type="entry name" value="Resolvase, N-terminal catalytic domain"/>
    <property type="match status" value="1"/>
</dbReference>
<dbReference type="SMART" id="SM00857">
    <property type="entry name" value="Resolvase"/>
    <property type="match status" value="1"/>
</dbReference>
<feature type="domain" description="Resolvase/invertase-type recombinase catalytic" evidence="3">
    <location>
        <begin position="16"/>
        <end position="167"/>
    </location>
</feature>
<dbReference type="InterPro" id="IPR050639">
    <property type="entry name" value="SSR_resolvase"/>
</dbReference>
<dbReference type="EMBL" id="LMXB01000025">
    <property type="protein sequence ID" value="KUO21213.1"/>
    <property type="molecule type" value="Genomic_DNA"/>
</dbReference>
<dbReference type="InterPro" id="IPR038109">
    <property type="entry name" value="DNA_bind_recomb_sf"/>
</dbReference>
<dbReference type="GO" id="GO:0003677">
    <property type="term" value="F:DNA binding"/>
    <property type="evidence" value="ECO:0007669"/>
    <property type="project" value="UniProtKB-KW"/>
</dbReference>
<accession>A0A101V2B3</accession>
<organism evidence="5 6">
    <name type="scientific">Streptomyces dysideae</name>
    <dbReference type="NCBI Taxonomy" id="909626"/>
    <lineage>
        <taxon>Bacteria</taxon>
        <taxon>Bacillati</taxon>
        <taxon>Actinomycetota</taxon>
        <taxon>Actinomycetes</taxon>
        <taxon>Kitasatosporales</taxon>
        <taxon>Streptomycetaceae</taxon>
        <taxon>Streptomyces</taxon>
    </lineage>
</organism>
<dbReference type="PROSITE" id="PS51736">
    <property type="entry name" value="RECOMBINASES_3"/>
    <property type="match status" value="1"/>
</dbReference>
<keyword evidence="2" id="KW-0233">DNA recombination</keyword>
<dbReference type="AlphaFoldDB" id="A0A101V2B3"/>
<gene>
    <name evidence="5" type="ORF">AQJ91_09550</name>
</gene>
<evidence type="ECO:0000313" key="6">
    <source>
        <dbReference type="Proteomes" id="UP000053260"/>
    </source>
</evidence>
<sequence length="581" mass="65155">MQNSCAADSAADDQPRAVLYARQSKLNEDGSEASPVMQWEAGETLCAARGYRVVHRFKDVGKSGWDPGTQRQGFEELMRWVRGGECDVVVIFTLSRLTRLGAQEAFAIETEMRDHGVSLVSVREPYLDTNNPIGAGIFAIIAGLAKQESDIKSAFISNTKELARKAGGHVSGTAPFWGTNEKAFTEDDVKYVKIVPTGEGRQTVLLMRDMAMKDRLTPGEIAEKLTDNPRTPPPGWRAVQGKARVEARRKRGTYKAFPDKPRWTPQAVLRTLRDPRIAGMAANRVGSDKWEIRRNADGDPIHVHEPIITPAEWYALQIAISTEGKHRREYHGGTYLLTGWPFLYSYCGATMSTTITKGVPRYRSNREVSAARQMCKQRVSIQVEATDDYLVRQVWARVMNADPEDPEDATLLAAAAQRFAQRQDTVGVAFECNELEAQIEHTQESLRQIYDDRRAGLYKGAVGQAAFIDAVRSMQLTEETCTVRLRELRETQVNMVRLPLNEWIEAAGPEPIGEGTPWSTWTMAERRDFLKLWVDHVEVLPGTPGRKEVVVAERLLIHWARPFTEATEDAEDQQAMPEEAA</sequence>
<feature type="domain" description="Recombinase" evidence="4">
    <location>
        <begin position="183"/>
        <end position="327"/>
    </location>
</feature>
<evidence type="ECO:0000259" key="4">
    <source>
        <dbReference type="PROSITE" id="PS51737"/>
    </source>
</evidence>
<keyword evidence="6" id="KW-1185">Reference proteome</keyword>
<dbReference type="Gene3D" id="3.90.1750.20">
    <property type="entry name" value="Putative Large Serine Recombinase, Chain B, Domain 2"/>
    <property type="match status" value="1"/>
</dbReference>
<protein>
    <recommendedName>
        <fullName evidence="7">Recombinase family protein</fullName>
    </recommendedName>
</protein>
<reference evidence="5 6" key="1">
    <citation type="submission" date="2015-10" db="EMBL/GenBank/DDBJ databases">
        <title>Draft genome sequence of Streptomyces sp. RV15, isolated from a marine sponge.</title>
        <authorList>
            <person name="Ruckert C."/>
            <person name="Abdelmohsen U.R."/>
            <person name="Winkler A."/>
            <person name="Hentschel U."/>
            <person name="Kalinowski J."/>
            <person name="Kampfer P."/>
            <person name="Glaeser S."/>
        </authorList>
    </citation>
    <scope>NUCLEOTIDE SEQUENCE [LARGE SCALE GENOMIC DNA]</scope>
    <source>
        <strain evidence="5 6">RV15</strain>
    </source>
</reference>
<dbReference type="Proteomes" id="UP000053260">
    <property type="component" value="Unassembled WGS sequence"/>
</dbReference>
<dbReference type="Pfam" id="PF00239">
    <property type="entry name" value="Resolvase"/>
    <property type="match status" value="1"/>
</dbReference>
<dbReference type="SUPFAM" id="SSF53041">
    <property type="entry name" value="Resolvase-like"/>
    <property type="match status" value="1"/>
</dbReference>
<evidence type="ECO:0008006" key="7">
    <source>
        <dbReference type="Google" id="ProtNLM"/>
    </source>
</evidence>
<evidence type="ECO:0000256" key="1">
    <source>
        <dbReference type="ARBA" id="ARBA00023125"/>
    </source>
</evidence>
<dbReference type="InterPro" id="IPR006119">
    <property type="entry name" value="Resolv_N"/>
</dbReference>
<evidence type="ECO:0000313" key="5">
    <source>
        <dbReference type="EMBL" id="KUO21213.1"/>
    </source>
</evidence>
<dbReference type="InterPro" id="IPR011109">
    <property type="entry name" value="DNA_bind_recombinase_dom"/>
</dbReference>
<dbReference type="PANTHER" id="PTHR30461:SF2">
    <property type="entry name" value="SERINE RECOMBINASE PINE-RELATED"/>
    <property type="match status" value="1"/>
</dbReference>
<evidence type="ECO:0000256" key="2">
    <source>
        <dbReference type="ARBA" id="ARBA00023172"/>
    </source>
</evidence>
<dbReference type="STRING" id="909626.AQJ91_09550"/>
<proteinExistence type="predicted"/>